<dbReference type="Proteomes" id="UP001366166">
    <property type="component" value="Chromosome"/>
</dbReference>
<proteinExistence type="predicted"/>
<dbReference type="AlphaFoldDB" id="A0AAU9EDL5"/>
<keyword evidence="2" id="KW-1185">Reference proteome</keyword>
<dbReference type="EMBL" id="AP028679">
    <property type="protein sequence ID" value="BEQ14030.1"/>
    <property type="molecule type" value="Genomic_DNA"/>
</dbReference>
<evidence type="ECO:0000313" key="1">
    <source>
        <dbReference type="EMBL" id="BEQ14030.1"/>
    </source>
</evidence>
<protein>
    <submittedName>
        <fullName evidence="1">Uncharacterized protein</fullName>
    </submittedName>
</protein>
<name>A0AAU9EDL5_9BACT</name>
<gene>
    <name evidence="1" type="ORF">FAK_10960</name>
</gene>
<accession>A0AAU9EDL5</accession>
<organism evidence="1 2">
    <name type="scientific">Desulfoferula mesophila</name>
    <dbReference type="NCBI Taxonomy" id="3058419"/>
    <lineage>
        <taxon>Bacteria</taxon>
        <taxon>Pseudomonadati</taxon>
        <taxon>Thermodesulfobacteriota</taxon>
        <taxon>Desulfarculia</taxon>
        <taxon>Desulfarculales</taxon>
        <taxon>Desulfarculaceae</taxon>
        <taxon>Desulfoferula</taxon>
    </lineage>
</organism>
<dbReference type="KEGG" id="dmp:FAK_10960"/>
<reference evidence="2" key="1">
    <citation type="journal article" date="2023" name="Arch. Microbiol.">
        <title>Desulfoferula mesophilus gen. nov. sp. nov., a mesophilic sulfate-reducing bacterium isolated from a brackish lake sediment.</title>
        <authorList>
            <person name="Watanabe T."/>
            <person name="Yabe T."/>
            <person name="Tsuji J.M."/>
            <person name="Fukui M."/>
        </authorList>
    </citation>
    <scope>NUCLEOTIDE SEQUENCE [LARGE SCALE GENOMIC DNA]</scope>
    <source>
        <strain evidence="2">12FAK</strain>
    </source>
</reference>
<sequence length="84" mass="9649">MAKRELRSATRPLINSSPMQIIAPRMGLMPPGRAWPPARRLLKIQFFKLSRAMFFVNRREGLTAAARVAKFKLPHLARRMHALV</sequence>
<evidence type="ECO:0000313" key="2">
    <source>
        <dbReference type="Proteomes" id="UP001366166"/>
    </source>
</evidence>